<evidence type="ECO:0000313" key="2">
    <source>
        <dbReference type="EMBL" id="SPP92891.1"/>
    </source>
</evidence>
<feature type="region of interest" description="Disordered" evidence="1">
    <location>
        <begin position="15"/>
        <end position="44"/>
    </location>
</feature>
<protein>
    <submittedName>
        <fullName evidence="2">Uncharacterized protein</fullName>
    </submittedName>
</protein>
<accession>A0A2U3PUP8</accession>
<sequence length="44" mass="4544">MVTHTYGGALEDALQADAAQVPEDDVNPVGSNGNQATQLLYVGL</sequence>
<gene>
    <name evidence="2" type="ORF">BRAD3257_1775</name>
</gene>
<name>A0A2U3PUP8_9BRAD</name>
<feature type="compositionally biased region" description="Polar residues" evidence="1">
    <location>
        <begin position="29"/>
        <end position="38"/>
    </location>
</feature>
<dbReference type="KEGG" id="bvz:BRAD3257_1775"/>
<proteinExistence type="predicted"/>
<dbReference type="EMBL" id="LS398110">
    <property type="protein sequence ID" value="SPP92891.1"/>
    <property type="molecule type" value="Genomic_DNA"/>
</dbReference>
<reference evidence="2 3" key="1">
    <citation type="submission" date="2018-03" db="EMBL/GenBank/DDBJ databases">
        <authorList>
            <person name="Gully D."/>
        </authorList>
    </citation>
    <scope>NUCLEOTIDE SEQUENCE [LARGE SCALE GENOMIC DNA]</scope>
    <source>
        <strain evidence="2">ORS3257</strain>
    </source>
</reference>
<organism evidence="2 3">
    <name type="scientific">Bradyrhizobium vignae</name>
    <dbReference type="NCBI Taxonomy" id="1549949"/>
    <lineage>
        <taxon>Bacteria</taxon>
        <taxon>Pseudomonadati</taxon>
        <taxon>Pseudomonadota</taxon>
        <taxon>Alphaproteobacteria</taxon>
        <taxon>Hyphomicrobiales</taxon>
        <taxon>Nitrobacteraceae</taxon>
        <taxon>Bradyrhizobium</taxon>
    </lineage>
</organism>
<evidence type="ECO:0000313" key="3">
    <source>
        <dbReference type="Proteomes" id="UP000246085"/>
    </source>
</evidence>
<dbReference type="Proteomes" id="UP000246085">
    <property type="component" value="Chromosome BRAD3257"/>
</dbReference>
<dbReference type="AlphaFoldDB" id="A0A2U3PUP8"/>
<evidence type="ECO:0000256" key="1">
    <source>
        <dbReference type="SAM" id="MobiDB-lite"/>
    </source>
</evidence>